<dbReference type="Pfam" id="PF00248">
    <property type="entry name" value="Aldo_ket_red"/>
    <property type="match status" value="1"/>
</dbReference>
<feature type="active site" description="Proton donor" evidence="4">
    <location>
        <position position="49"/>
    </location>
</feature>
<feature type="binding site" evidence="5">
    <location>
        <position position="106"/>
    </location>
    <ligand>
        <name>substrate</name>
    </ligand>
</feature>
<evidence type="ECO:0000256" key="3">
    <source>
        <dbReference type="ARBA" id="ARBA00023002"/>
    </source>
</evidence>
<dbReference type="PANTHER" id="PTHR43827">
    <property type="entry name" value="2,5-DIKETO-D-GLUCONIC ACID REDUCTASE"/>
    <property type="match status" value="1"/>
</dbReference>
<dbReference type="EMBL" id="JAPDMZ010000198">
    <property type="protein sequence ID" value="KAK0546294.1"/>
    <property type="molecule type" value="Genomic_DNA"/>
</dbReference>
<dbReference type="GO" id="GO:0016616">
    <property type="term" value="F:oxidoreductase activity, acting on the CH-OH group of donors, NAD or NADP as acceptor"/>
    <property type="evidence" value="ECO:0007669"/>
    <property type="project" value="UniProtKB-ARBA"/>
</dbReference>
<evidence type="ECO:0000256" key="6">
    <source>
        <dbReference type="PIRSR" id="PIRSR000097-3"/>
    </source>
</evidence>
<dbReference type="Gene3D" id="3.20.20.100">
    <property type="entry name" value="NADP-dependent oxidoreductase domain"/>
    <property type="match status" value="1"/>
</dbReference>
<keyword evidence="2" id="KW-0521">NADP</keyword>
<dbReference type="InterPro" id="IPR018170">
    <property type="entry name" value="Aldo/ket_reductase_CS"/>
</dbReference>
<feature type="site" description="Lowers pKa of active site Tyr" evidence="6">
    <location>
        <position position="74"/>
    </location>
</feature>
<protein>
    <recommendedName>
        <fullName evidence="7">NADP-dependent oxidoreductase domain-containing protein</fullName>
    </recommendedName>
</protein>
<dbReference type="CDD" id="cd19071">
    <property type="entry name" value="AKR_AKR1-5-like"/>
    <property type="match status" value="1"/>
</dbReference>
<name>A0AAN6GM08_9BASI</name>
<dbReference type="PROSITE" id="PS00062">
    <property type="entry name" value="ALDOKETO_REDUCTASE_2"/>
    <property type="match status" value="1"/>
</dbReference>
<evidence type="ECO:0000256" key="2">
    <source>
        <dbReference type="ARBA" id="ARBA00022857"/>
    </source>
</evidence>
<gene>
    <name evidence="8" type="ORF">OC846_005333</name>
</gene>
<organism evidence="8 9">
    <name type="scientific">Tilletia horrida</name>
    <dbReference type="NCBI Taxonomy" id="155126"/>
    <lineage>
        <taxon>Eukaryota</taxon>
        <taxon>Fungi</taxon>
        <taxon>Dikarya</taxon>
        <taxon>Basidiomycota</taxon>
        <taxon>Ustilaginomycotina</taxon>
        <taxon>Exobasidiomycetes</taxon>
        <taxon>Tilletiales</taxon>
        <taxon>Tilletiaceae</taxon>
        <taxon>Tilletia</taxon>
    </lineage>
</organism>
<accession>A0AAN6GM08</accession>
<dbReference type="Proteomes" id="UP001176517">
    <property type="component" value="Unassembled WGS sequence"/>
</dbReference>
<comment type="similarity">
    <text evidence="1">Belongs to the aldo/keto reductase family.</text>
</comment>
<dbReference type="PANTHER" id="PTHR43827:SF3">
    <property type="entry name" value="NADP-DEPENDENT OXIDOREDUCTASE DOMAIN-CONTAINING PROTEIN"/>
    <property type="match status" value="1"/>
</dbReference>
<sequence>MTVPTFRLSNGVEIPAVQMGVWQGEKDVAEGLSDAIKLGWTGFDTARAYGTEVGLAKAIKESGKPRSDFFITTKLANGDHHRVAEAFQESIDALGFEEPIDLYLMHWPHATKDGKTYDGPPDGPDFNQTWFEMERLYDSGRVRAIGVSNFSIETLTHLLTTARVVPLLTFLRMHQVEGHVYNPDDELKTFCDSKGIHITFYSPLGSSQKNKPSPLMSDPDIKPIAEAHNASVAQVLLSWAVQRGVSVAPRSTNPERMKQNLTLVKLSEQEMDALSSIHKKDPSRHTRLLSSIWDPETGLVLNGWTLEKLGWDVGYKYK</sequence>
<dbReference type="PRINTS" id="PR00069">
    <property type="entry name" value="ALDKETRDTASE"/>
</dbReference>
<reference evidence="8" key="1">
    <citation type="journal article" date="2023" name="PhytoFront">
        <title>Draft Genome Resources of Seven Strains of Tilletia horrida, Causal Agent of Kernel Smut of Rice.</title>
        <authorList>
            <person name="Khanal S."/>
            <person name="Antony Babu S."/>
            <person name="Zhou X.G."/>
        </authorList>
    </citation>
    <scope>NUCLEOTIDE SEQUENCE</scope>
    <source>
        <strain evidence="8">TX6</strain>
    </source>
</reference>
<dbReference type="PIRSF" id="PIRSF000097">
    <property type="entry name" value="AKR"/>
    <property type="match status" value="1"/>
</dbReference>
<dbReference type="InterPro" id="IPR036812">
    <property type="entry name" value="NAD(P)_OxRdtase_dom_sf"/>
</dbReference>
<evidence type="ECO:0000313" key="9">
    <source>
        <dbReference type="Proteomes" id="UP001176517"/>
    </source>
</evidence>
<evidence type="ECO:0000256" key="1">
    <source>
        <dbReference type="ARBA" id="ARBA00007905"/>
    </source>
</evidence>
<evidence type="ECO:0000259" key="7">
    <source>
        <dbReference type="Pfam" id="PF00248"/>
    </source>
</evidence>
<proteinExistence type="inferred from homology"/>
<dbReference type="AlphaFoldDB" id="A0AAN6GM08"/>
<evidence type="ECO:0000313" key="8">
    <source>
        <dbReference type="EMBL" id="KAK0546294.1"/>
    </source>
</evidence>
<evidence type="ECO:0000256" key="4">
    <source>
        <dbReference type="PIRSR" id="PIRSR000097-1"/>
    </source>
</evidence>
<comment type="caution">
    <text evidence="8">The sequence shown here is derived from an EMBL/GenBank/DDBJ whole genome shotgun (WGS) entry which is preliminary data.</text>
</comment>
<dbReference type="InterPro" id="IPR023210">
    <property type="entry name" value="NADP_OxRdtase_dom"/>
</dbReference>
<keyword evidence="9" id="KW-1185">Reference proteome</keyword>
<dbReference type="InterPro" id="IPR020471">
    <property type="entry name" value="AKR"/>
</dbReference>
<dbReference type="SUPFAM" id="SSF51430">
    <property type="entry name" value="NAD(P)-linked oxidoreductase"/>
    <property type="match status" value="1"/>
</dbReference>
<feature type="domain" description="NADP-dependent oxidoreductase" evidence="7">
    <location>
        <begin position="26"/>
        <end position="277"/>
    </location>
</feature>
<evidence type="ECO:0000256" key="5">
    <source>
        <dbReference type="PIRSR" id="PIRSR000097-2"/>
    </source>
</evidence>
<keyword evidence="3" id="KW-0560">Oxidoreductase</keyword>